<dbReference type="HOGENOM" id="CLU_156390_0_0_6"/>
<dbReference type="Proteomes" id="UP000023785">
    <property type="component" value="Unassembled WGS sequence"/>
</dbReference>
<evidence type="ECO:0000313" key="1">
    <source>
        <dbReference type="EMBL" id="ESK40258.1"/>
    </source>
</evidence>
<keyword evidence="2" id="KW-1185">Reference proteome</keyword>
<dbReference type="RefSeq" id="WP_023272299.1">
    <property type="nucleotide sequence ID" value="NZ_KI530712.1"/>
</dbReference>
<sequence length="128" mass="14190">MLTESSFRESMPMFADVNAYPSSQFNFYLNYGVKLLPEKRWDDLLDEGLTFFIAHYLTLYKRTMSAALIGADTGKVVGNETSKSVDSVSKSMDVSGVTLDDAGQWNQTTWGIQFLQLARMVGAGGVQL</sequence>
<comment type="caution">
    <text evidence="1">The sequence shown here is derived from an EMBL/GenBank/DDBJ whole genome shotgun (WGS) entry which is preliminary data.</text>
</comment>
<organism evidence="1 2">
    <name type="scientific">Acinetobacter nectaris CIP 110549</name>
    <dbReference type="NCBI Taxonomy" id="1392540"/>
    <lineage>
        <taxon>Bacteria</taxon>
        <taxon>Pseudomonadati</taxon>
        <taxon>Pseudomonadota</taxon>
        <taxon>Gammaproteobacteria</taxon>
        <taxon>Moraxellales</taxon>
        <taxon>Moraxellaceae</taxon>
        <taxon>Acinetobacter</taxon>
    </lineage>
</organism>
<dbReference type="OrthoDB" id="8689462at2"/>
<dbReference type="PATRIC" id="fig|1392540.3.peg.686"/>
<evidence type="ECO:0008006" key="3">
    <source>
        <dbReference type="Google" id="ProtNLM"/>
    </source>
</evidence>
<dbReference type="EMBL" id="AYER01000003">
    <property type="protein sequence ID" value="ESK40258.1"/>
    <property type="molecule type" value="Genomic_DNA"/>
</dbReference>
<dbReference type="eggNOG" id="ENOG5032UYJ">
    <property type="taxonomic scope" value="Bacteria"/>
</dbReference>
<dbReference type="AlphaFoldDB" id="V2TCB0"/>
<dbReference type="InterPro" id="IPR025127">
    <property type="entry name" value="DUF4054"/>
</dbReference>
<protein>
    <recommendedName>
        <fullName evidence="3">Bacteriophage protein</fullName>
    </recommendedName>
</protein>
<accession>V2TCB0</accession>
<name>V2TCB0_9GAMM</name>
<proteinExistence type="predicted"/>
<reference evidence="1 2" key="1">
    <citation type="submission" date="2013-10" db="EMBL/GenBank/DDBJ databases">
        <title>The Genome Sequence of Acinetobacter nectaris CIP 110549.</title>
        <authorList>
            <consortium name="The Broad Institute Genomics Platform"/>
            <consortium name="The Broad Institute Genome Sequencing Center for Infectious Disease"/>
            <person name="Cerqueira G."/>
            <person name="Feldgarden M."/>
            <person name="Courvalin P."/>
            <person name="Grillot-Courvalin C."/>
            <person name="Clermont D."/>
            <person name="Rocha E."/>
            <person name="Yoon E.-J."/>
            <person name="Nemec A."/>
            <person name="Young S.K."/>
            <person name="Zeng Q."/>
            <person name="Gargeya S."/>
            <person name="Fitzgerald M."/>
            <person name="Abouelleil A."/>
            <person name="Alvarado L."/>
            <person name="Berlin A.M."/>
            <person name="Chapman S.B."/>
            <person name="Gainer-Dewar J."/>
            <person name="Goldberg J."/>
            <person name="Gnerre S."/>
            <person name="Griggs A."/>
            <person name="Gujja S."/>
            <person name="Hansen M."/>
            <person name="Howarth C."/>
            <person name="Imamovic A."/>
            <person name="Ireland A."/>
            <person name="Larimer J."/>
            <person name="McCowan C."/>
            <person name="Murphy C."/>
            <person name="Pearson M."/>
            <person name="Poon T.W."/>
            <person name="Priest M."/>
            <person name="Roberts A."/>
            <person name="Saif S."/>
            <person name="Shea T."/>
            <person name="Sykes S."/>
            <person name="Wortman J."/>
            <person name="Nusbaum C."/>
            <person name="Birren B."/>
        </authorList>
    </citation>
    <scope>NUCLEOTIDE SEQUENCE [LARGE SCALE GENOMIC DNA]</scope>
    <source>
        <strain evidence="1 2">CIP 110549</strain>
    </source>
</reference>
<dbReference type="STRING" id="1392540.P256_00705"/>
<evidence type="ECO:0000313" key="2">
    <source>
        <dbReference type="Proteomes" id="UP000023785"/>
    </source>
</evidence>
<dbReference type="Pfam" id="PF13262">
    <property type="entry name" value="DUF4054"/>
    <property type="match status" value="1"/>
</dbReference>
<gene>
    <name evidence="1" type="ORF">P256_00705</name>
</gene>